<accession>Q5BR06</accession>
<reference evidence="1" key="1">
    <citation type="submission" date="2005-01" db="EMBL/GenBank/DDBJ databases">
        <authorList>
            <person name="Han Z."/>
        </authorList>
    </citation>
    <scope>NUCLEOTIDE SEQUENCE</scope>
</reference>
<organism evidence="1">
    <name type="scientific">Schistosoma japonicum</name>
    <name type="common">Blood fluke</name>
    <dbReference type="NCBI Taxonomy" id="6182"/>
    <lineage>
        <taxon>Eukaryota</taxon>
        <taxon>Metazoa</taxon>
        <taxon>Spiralia</taxon>
        <taxon>Lophotrochozoa</taxon>
        <taxon>Platyhelminthes</taxon>
        <taxon>Trematoda</taxon>
        <taxon>Digenea</taxon>
        <taxon>Strigeidida</taxon>
        <taxon>Schistosomatoidea</taxon>
        <taxon>Schistosomatidae</taxon>
        <taxon>Schistosoma</taxon>
    </lineage>
</organism>
<sequence length="79" mass="9204">MEKVFEMREKWDWAGLSLSFTHSFSVSVSVFLSHLFHNPCTRECLETNPVLLRCLCLKCFSASLKFSEKCILFPSFIYS</sequence>
<name>Q5BR06_SCHJA</name>
<dbReference type="EMBL" id="AY915809">
    <property type="protein sequence ID" value="AAX31030.1"/>
    <property type="molecule type" value="mRNA"/>
</dbReference>
<protein>
    <submittedName>
        <fullName evidence="1">SJCHGC09736 protein</fullName>
    </submittedName>
</protein>
<dbReference type="AlphaFoldDB" id="Q5BR06"/>
<evidence type="ECO:0000313" key="1">
    <source>
        <dbReference type="EMBL" id="AAX31030.1"/>
    </source>
</evidence>
<reference evidence="1" key="2">
    <citation type="journal article" date="2006" name="PLoS Pathog.">
        <title>New perspectives on host-parasite interplay by comparative transcriptomic and proteomic analyses of Schistosoma japonicum.</title>
        <authorList>
            <person name="Liu F."/>
            <person name="Lu J."/>
            <person name="Hu W."/>
            <person name="Wang S.Y."/>
            <person name="Cui S.J."/>
            <person name="Chi M."/>
            <person name="Yan Q."/>
            <person name="Wang X.R."/>
            <person name="Song H.D."/>
            <person name="Xu X.N."/>
            <person name="Wang J.J."/>
            <person name="Zhang X.L."/>
            <person name="Zhang X."/>
            <person name="Wang Z.Q."/>
            <person name="Xue C.L."/>
            <person name="Brindley P.J."/>
            <person name="McManus D.P."/>
            <person name="Yang P.Y."/>
            <person name="Feng Z."/>
            <person name="Chen Z."/>
            <person name="Han Z.G."/>
        </authorList>
    </citation>
    <scope>NUCLEOTIDE SEQUENCE</scope>
</reference>
<proteinExistence type="evidence at transcript level"/>